<feature type="disulfide bond" evidence="17">
    <location>
        <begin position="416"/>
        <end position="662"/>
    </location>
</feature>
<dbReference type="GO" id="GO:0007229">
    <property type="term" value="P:integrin-mediated signaling pathway"/>
    <property type="evidence" value="ECO:0007669"/>
    <property type="project" value="UniProtKB-KW"/>
</dbReference>
<dbReference type="PIRSF" id="PIRSF002512">
    <property type="entry name" value="Integrin_B"/>
    <property type="match status" value="1"/>
</dbReference>
<dbReference type="InterPro" id="IPR014836">
    <property type="entry name" value="Integrin_bsu_cyt_dom"/>
</dbReference>
<evidence type="ECO:0000256" key="18">
    <source>
        <dbReference type="RuleBase" id="RU000633"/>
    </source>
</evidence>
<feature type="disulfide bond" evidence="17">
    <location>
        <begin position="562"/>
        <end position="571"/>
    </location>
</feature>
<evidence type="ECO:0000256" key="17">
    <source>
        <dbReference type="PIRSR" id="PIRSR002512-1"/>
    </source>
</evidence>
<keyword evidence="8" id="KW-0677">Repeat</keyword>
<evidence type="ECO:0000256" key="21">
    <source>
        <dbReference type="SAM" id="SignalP"/>
    </source>
</evidence>
<name>A0AAN8IV30_PATCE</name>
<dbReference type="SUPFAM" id="SSF53300">
    <property type="entry name" value="vWA-like"/>
    <property type="match status" value="1"/>
</dbReference>
<dbReference type="InterPro" id="IPR013111">
    <property type="entry name" value="EGF_extracell"/>
</dbReference>
<dbReference type="GO" id="GO:0005178">
    <property type="term" value="F:integrin binding"/>
    <property type="evidence" value="ECO:0007669"/>
    <property type="project" value="TreeGrafter"/>
</dbReference>
<dbReference type="PANTHER" id="PTHR10082:SF60">
    <property type="entry name" value="INTEGRIN BETA-PS"/>
    <property type="match status" value="1"/>
</dbReference>
<feature type="signal peptide" evidence="21">
    <location>
        <begin position="1"/>
        <end position="21"/>
    </location>
</feature>
<feature type="disulfide bond" evidence="17">
    <location>
        <begin position="523"/>
        <end position="532"/>
    </location>
</feature>
<dbReference type="Pfam" id="PF07965">
    <property type="entry name" value="Integrin_B_tail"/>
    <property type="match status" value="1"/>
</dbReference>
<dbReference type="SMART" id="SM00187">
    <property type="entry name" value="INB"/>
    <property type="match status" value="1"/>
</dbReference>
<feature type="disulfide bond" evidence="17">
    <location>
        <begin position="534"/>
        <end position="539"/>
    </location>
</feature>
<dbReference type="GO" id="GO:0008305">
    <property type="term" value="C:integrin complex"/>
    <property type="evidence" value="ECO:0007669"/>
    <property type="project" value="TreeGrafter"/>
</dbReference>
<dbReference type="PROSITE" id="PS52047">
    <property type="entry name" value="I_EGF_2"/>
    <property type="match status" value="1"/>
</dbReference>
<dbReference type="Gene3D" id="4.10.1240.30">
    <property type="match status" value="1"/>
</dbReference>
<dbReference type="Gene3D" id="1.20.5.100">
    <property type="entry name" value="Cytochrome c1, transmembrane anchor, C-terminal"/>
    <property type="match status" value="1"/>
</dbReference>
<dbReference type="Pfam" id="PF18372">
    <property type="entry name" value="I-EGF_1"/>
    <property type="match status" value="1"/>
</dbReference>
<evidence type="ECO:0000256" key="16">
    <source>
        <dbReference type="ARBA" id="ARBA00023180"/>
    </source>
</evidence>
<evidence type="ECO:0000256" key="14">
    <source>
        <dbReference type="ARBA" id="ARBA00023136"/>
    </source>
</evidence>
<dbReference type="Proteomes" id="UP001347796">
    <property type="component" value="Unassembled WGS sequence"/>
</dbReference>
<feature type="disulfide bond" evidence="17">
    <location>
        <begin position="193"/>
        <end position="196"/>
    </location>
</feature>
<keyword evidence="4" id="KW-0245">EGF-like domain</keyword>
<evidence type="ECO:0000256" key="12">
    <source>
        <dbReference type="ARBA" id="ARBA00022989"/>
    </source>
</evidence>
<feature type="disulfide bond" evidence="17">
    <location>
        <begin position="42"/>
        <end position="56"/>
    </location>
</feature>
<feature type="disulfide bond" evidence="17">
    <location>
        <begin position="518"/>
        <end position="547"/>
    </location>
</feature>
<evidence type="ECO:0000259" key="23">
    <source>
        <dbReference type="SMART" id="SM01241"/>
    </source>
</evidence>
<evidence type="ECO:0000256" key="10">
    <source>
        <dbReference type="ARBA" id="ARBA00022842"/>
    </source>
</evidence>
<keyword evidence="26" id="KW-1185">Reference proteome</keyword>
<dbReference type="GO" id="GO:0005925">
    <property type="term" value="C:focal adhesion"/>
    <property type="evidence" value="ECO:0007669"/>
    <property type="project" value="TreeGrafter"/>
</dbReference>
<feature type="disulfide bond" evidence="17">
    <location>
        <begin position="446"/>
        <end position="450"/>
    </location>
</feature>
<evidence type="ECO:0000256" key="19">
    <source>
        <dbReference type="SAM" id="MobiDB-lite"/>
    </source>
</evidence>
<dbReference type="PROSITE" id="PS00243">
    <property type="entry name" value="I_EGF_1"/>
    <property type="match status" value="2"/>
</dbReference>
<feature type="disulfide bond" evidence="17">
    <location>
        <begin position="596"/>
        <end position="642"/>
    </location>
</feature>
<evidence type="ECO:0000256" key="3">
    <source>
        <dbReference type="ARBA" id="ARBA00022475"/>
    </source>
</evidence>
<feature type="compositionally biased region" description="Polar residues" evidence="19">
    <location>
        <begin position="75"/>
        <end position="85"/>
    </location>
</feature>
<comment type="caution">
    <text evidence="25">The sequence shown here is derived from an EMBL/GenBank/DDBJ whole genome shotgun (WGS) entry which is preliminary data.</text>
</comment>
<feature type="domain" description="Integrin beta subunit cytoplasmic" evidence="23">
    <location>
        <begin position="723"/>
        <end position="768"/>
    </location>
</feature>
<feature type="chain" id="PRO_5042861657" description="Integrin beta" evidence="21">
    <location>
        <begin position="22"/>
        <end position="775"/>
    </location>
</feature>
<evidence type="ECO:0000256" key="5">
    <source>
        <dbReference type="ARBA" id="ARBA00022692"/>
    </source>
</evidence>
<evidence type="ECO:0000259" key="24">
    <source>
        <dbReference type="SMART" id="SM01242"/>
    </source>
</evidence>
<feature type="disulfide bond" evidence="17">
    <location>
        <begin position="573"/>
        <end position="580"/>
    </location>
</feature>
<feature type="disulfide bond" evidence="17">
    <location>
        <begin position="601"/>
        <end position="610"/>
    </location>
</feature>
<keyword evidence="11 18" id="KW-0130">Cell adhesion</keyword>
<proteinExistence type="inferred from homology"/>
<dbReference type="FunFam" id="3.40.50.410:FF:000002">
    <property type="entry name" value="Integrin beta"/>
    <property type="match status" value="1"/>
</dbReference>
<keyword evidence="16" id="KW-0325">Glycoprotein</keyword>
<organism evidence="25 26">
    <name type="scientific">Patella caerulea</name>
    <name type="common">Rayed Mediterranean limpet</name>
    <dbReference type="NCBI Taxonomy" id="87958"/>
    <lineage>
        <taxon>Eukaryota</taxon>
        <taxon>Metazoa</taxon>
        <taxon>Spiralia</taxon>
        <taxon>Lophotrochozoa</taxon>
        <taxon>Mollusca</taxon>
        <taxon>Gastropoda</taxon>
        <taxon>Patellogastropoda</taxon>
        <taxon>Patelloidea</taxon>
        <taxon>Patellidae</taxon>
        <taxon>Patella</taxon>
    </lineage>
</organism>
<dbReference type="SUPFAM" id="SSF69687">
    <property type="entry name" value="Integrin beta tail domain"/>
    <property type="match status" value="1"/>
</dbReference>
<evidence type="ECO:0000256" key="4">
    <source>
        <dbReference type="ARBA" id="ARBA00022536"/>
    </source>
</evidence>
<dbReference type="InterPro" id="IPR057243">
    <property type="entry name" value="Integrin_I-EGF_CS"/>
</dbReference>
<dbReference type="Gene3D" id="2.10.25.10">
    <property type="entry name" value="Laminin"/>
    <property type="match status" value="3"/>
</dbReference>
<keyword evidence="14 20" id="KW-0472">Membrane</keyword>
<evidence type="ECO:0000256" key="1">
    <source>
        <dbReference type="ARBA" id="ARBA00004251"/>
    </source>
</evidence>
<feature type="disulfide bond" evidence="17">
    <location>
        <begin position="244"/>
        <end position="285"/>
    </location>
</feature>
<dbReference type="GO" id="GO:0046872">
    <property type="term" value="F:metal ion binding"/>
    <property type="evidence" value="ECO:0007669"/>
    <property type="project" value="UniProtKB-KW"/>
</dbReference>
<dbReference type="SMART" id="SM01241">
    <property type="entry name" value="Integrin_b_cyt"/>
    <property type="match status" value="1"/>
</dbReference>
<evidence type="ECO:0000256" key="8">
    <source>
        <dbReference type="ARBA" id="ARBA00022737"/>
    </source>
</evidence>
<dbReference type="GO" id="GO:0016477">
    <property type="term" value="P:cell migration"/>
    <property type="evidence" value="ECO:0007669"/>
    <property type="project" value="TreeGrafter"/>
</dbReference>
<evidence type="ECO:0000256" key="2">
    <source>
        <dbReference type="ARBA" id="ARBA00007449"/>
    </source>
</evidence>
<dbReference type="SMART" id="SM01242">
    <property type="entry name" value="Integrin_B_tail"/>
    <property type="match status" value="1"/>
</dbReference>
<dbReference type="GO" id="GO:0009986">
    <property type="term" value="C:cell surface"/>
    <property type="evidence" value="ECO:0007669"/>
    <property type="project" value="TreeGrafter"/>
</dbReference>
<feature type="transmembrane region" description="Helical" evidence="20">
    <location>
        <begin position="700"/>
        <end position="722"/>
    </location>
</feature>
<dbReference type="AlphaFoldDB" id="A0AAN8IV30"/>
<feature type="disulfide bond" evidence="17">
    <location>
        <begin position="555"/>
        <end position="560"/>
    </location>
</feature>
<dbReference type="Gene3D" id="3.40.50.410">
    <property type="entry name" value="von Willebrand factor, type A domain"/>
    <property type="match status" value="1"/>
</dbReference>
<keyword evidence="13 18" id="KW-0401">Integrin</keyword>
<feature type="disulfide bond" evidence="17">
    <location>
        <begin position="487"/>
        <end position="501"/>
    </location>
</feature>
<dbReference type="EMBL" id="JAZGQO010000021">
    <property type="protein sequence ID" value="KAK6165600.1"/>
    <property type="molecule type" value="Genomic_DNA"/>
</dbReference>
<dbReference type="GO" id="GO:0033627">
    <property type="term" value="P:cell adhesion mediated by integrin"/>
    <property type="evidence" value="ECO:0007669"/>
    <property type="project" value="TreeGrafter"/>
</dbReference>
<feature type="disulfide bond" evidence="17">
    <location>
        <begin position="613"/>
        <end position="616"/>
    </location>
</feature>
<feature type="region of interest" description="Disordered" evidence="19">
    <location>
        <begin position="75"/>
        <end position="95"/>
    </location>
</feature>
<dbReference type="PRINTS" id="PR01186">
    <property type="entry name" value="INTEGRINB"/>
</dbReference>
<keyword evidence="9" id="KW-0106">Calcium</keyword>
<dbReference type="SUPFAM" id="SSF69179">
    <property type="entry name" value="Integrin domains"/>
    <property type="match status" value="1"/>
</dbReference>
<feature type="disulfide bond" evidence="17">
    <location>
        <begin position="594"/>
        <end position="599"/>
    </location>
</feature>
<feature type="disulfide bond" evidence="17">
    <location>
        <begin position="557"/>
        <end position="588"/>
    </location>
</feature>
<feature type="disulfide bond" evidence="17">
    <location>
        <begin position="471"/>
        <end position="510"/>
    </location>
</feature>
<dbReference type="InterPro" id="IPR036349">
    <property type="entry name" value="Integrin_bsu_tail_dom_sf"/>
</dbReference>
<keyword evidence="5 18" id="KW-0812">Transmembrane</keyword>
<feature type="disulfide bond" evidence="17">
    <location>
        <begin position="32"/>
        <end position="67"/>
    </location>
</feature>
<dbReference type="InterPro" id="IPR036465">
    <property type="entry name" value="vWFA_dom_sf"/>
</dbReference>
<feature type="compositionally biased region" description="Basic and acidic residues" evidence="19">
    <location>
        <begin position="86"/>
        <end position="95"/>
    </location>
</feature>
<dbReference type="InterPro" id="IPR015812">
    <property type="entry name" value="Integrin_bsu"/>
</dbReference>
<evidence type="ECO:0000313" key="25">
    <source>
        <dbReference type="EMBL" id="KAK6165600.1"/>
    </source>
</evidence>
<evidence type="ECO:0000256" key="15">
    <source>
        <dbReference type="ARBA" id="ARBA00023157"/>
    </source>
</evidence>
<dbReference type="Gene3D" id="3.30.1680.10">
    <property type="entry name" value="ligand-binding face of the semaphorins, domain 2"/>
    <property type="match status" value="1"/>
</dbReference>
<dbReference type="Gene3D" id="2.60.40.1510">
    <property type="entry name" value="ntegrin, alpha v. Chain A, domain 3"/>
    <property type="match status" value="1"/>
</dbReference>
<dbReference type="SUPFAM" id="SSF103575">
    <property type="entry name" value="Plexin repeat"/>
    <property type="match status" value="1"/>
</dbReference>
<dbReference type="FunFam" id="2.10.25.10:FF:000036">
    <property type="entry name" value="Integrin beta"/>
    <property type="match status" value="1"/>
</dbReference>
<accession>A0AAN8IV30</accession>
<dbReference type="GO" id="GO:0098609">
    <property type="term" value="P:cell-cell adhesion"/>
    <property type="evidence" value="ECO:0007669"/>
    <property type="project" value="TreeGrafter"/>
</dbReference>
<dbReference type="Pfam" id="PF00362">
    <property type="entry name" value="Integrin_beta"/>
    <property type="match status" value="1"/>
</dbReference>
<dbReference type="InterPro" id="IPR002369">
    <property type="entry name" value="Integrin_bsu_VWA"/>
</dbReference>
<keyword evidence="12 20" id="KW-1133">Transmembrane helix</keyword>
<feature type="disulfide bond" evidence="17">
    <location>
        <begin position="476"/>
        <end position="485"/>
    </location>
</feature>
<feature type="disulfide bond" evidence="17">
    <location>
        <begin position="29"/>
        <end position="39"/>
    </location>
</feature>
<dbReference type="GO" id="GO:0007160">
    <property type="term" value="P:cell-matrix adhesion"/>
    <property type="evidence" value="ECO:0007669"/>
    <property type="project" value="TreeGrafter"/>
</dbReference>
<evidence type="ECO:0000256" key="7">
    <source>
        <dbReference type="ARBA" id="ARBA00022729"/>
    </source>
</evidence>
<dbReference type="Pfam" id="PF08725">
    <property type="entry name" value="Integrin_b_cyt"/>
    <property type="match status" value="1"/>
</dbReference>
<evidence type="ECO:0000259" key="22">
    <source>
        <dbReference type="SMART" id="SM00187"/>
    </source>
</evidence>
<dbReference type="InterPro" id="IPR032695">
    <property type="entry name" value="Integrin_dom_sf"/>
</dbReference>
<evidence type="ECO:0000256" key="11">
    <source>
        <dbReference type="ARBA" id="ARBA00022889"/>
    </source>
</evidence>
<evidence type="ECO:0000256" key="6">
    <source>
        <dbReference type="ARBA" id="ARBA00022723"/>
    </source>
</evidence>
<dbReference type="PANTHER" id="PTHR10082">
    <property type="entry name" value="INTEGRIN BETA SUBUNIT"/>
    <property type="match status" value="1"/>
</dbReference>
<keyword evidence="3" id="KW-1003">Cell membrane</keyword>
<evidence type="ECO:0000256" key="20">
    <source>
        <dbReference type="SAM" id="Phobius"/>
    </source>
</evidence>
<dbReference type="InterPro" id="IPR012896">
    <property type="entry name" value="Integrin_bsu_tail"/>
</dbReference>
<feature type="disulfide bond" evidence="17">
    <location>
        <begin position="626"/>
        <end position="694"/>
    </location>
</feature>
<feature type="disulfide bond" evidence="17">
    <location>
        <begin position="620"/>
        <end position="629"/>
    </location>
</feature>
<evidence type="ECO:0000313" key="26">
    <source>
        <dbReference type="Proteomes" id="UP001347796"/>
    </source>
</evidence>
<feature type="disulfide bond" evidence="17">
    <location>
        <begin position="646"/>
        <end position="670"/>
    </location>
</feature>
<protein>
    <recommendedName>
        <fullName evidence="18">Integrin beta</fullName>
    </recommendedName>
</protein>
<feature type="disulfide bond" evidence="17">
    <location>
        <begin position="385"/>
        <end position="396"/>
    </location>
</feature>
<comment type="subcellular location">
    <subcellularLocation>
        <location evidence="1 18">Cell membrane</location>
        <topology evidence="1 18">Single-pass type I membrane protein</topology>
    </subcellularLocation>
</comment>
<evidence type="ECO:0000256" key="9">
    <source>
        <dbReference type="ARBA" id="ARBA00022837"/>
    </source>
</evidence>
<comment type="similarity">
    <text evidence="2 18">Belongs to the integrin beta chain family.</text>
</comment>
<gene>
    <name evidence="25" type="ORF">SNE40_022499</name>
</gene>
<evidence type="ECO:0000256" key="13">
    <source>
        <dbReference type="ARBA" id="ARBA00023037"/>
    </source>
</evidence>
<feature type="domain" description="Integrin beta subunit tail" evidence="24">
    <location>
        <begin position="620"/>
        <end position="699"/>
    </location>
</feature>
<reference evidence="25 26" key="1">
    <citation type="submission" date="2024-01" db="EMBL/GenBank/DDBJ databases">
        <title>The genome of the rayed Mediterranean limpet Patella caerulea (Linnaeus, 1758).</title>
        <authorList>
            <person name="Anh-Thu Weber A."/>
            <person name="Halstead-Nussloch G."/>
        </authorList>
    </citation>
    <scope>NUCLEOTIDE SEQUENCE [LARGE SCALE GENOMIC DNA]</scope>
    <source>
        <strain evidence="25">AATW-2023a</strain>
        <tissue evidence="25">Whole specimen</tissue>
    </source>
</reference>
<keyword evidence="7 21" id="KW-0732">Signal</keyword>
<keyword evidence="10" id="KW-0460">Magnesium</keyword>
<feature type="domain" description="Integrin beta subunit VWA" evidence="22">
    <location>
        <begin position="28"/>
        <end position="448"/>
    </location>
</feature>
<keyword evidence="15 17" id="KW-1015">Disulfide bond</keyword>
<sequence>MLDTFLYLFICIYACISVGEAAVCEGKTCGECLASSSECGWCSDEELFTGSDESRCATVTSLEVSGCDRANISEPVSTVPNSVNKDLSDGDSEGRDAVQLRPQRLTIRSTPNYKKTIEMTFRAARNYPVDLYFLFDLSNTMKEHKAKLASLGGLLAQKMGEISKNYKFGFGYFQDKVILPFSYMIPSKLQQPCPNCAPPFGYRHRLSLTDNIEEFKNAVSGANVTGNIDNPEGGFDAIMQAVACETQIGWRKQARKLIIYSSDSTFHYAGDGKLAGIVLPNDGECHLDEMGKNPEELNQDYPSIGQISQKVKEKNVNIIFAILAKVEDDYNRLTKQVPNSVVGVLEGNSENIVTIVKENYEAIISEVRFKVTSPDGIIVQLYSDCNRGTRQKTTKCDGLSIGKEVAFDVEILATECPKNREDWNKTITIQADGMPDSLTINFQIECECGCEKSGQGESDSSKCNYVGTYQCGICSCNEGYYGDICECSEFDILGETQKRACQSENTTILCMGRGTCNCGQCDCNPGYTGRYCGCDTNACGRVNGEVCGGPLRGRCDCETCVCLDGYTGPKCDCPTSQDTCLSNDGELCGGKGICKCGQCICESGYIGTKCETCPTCPGECLDNRDCVECKVFKQGSLSPEQCDLQCTNLQIVETINDKNGTCEIKDIDGCKMVFKINYEADGNHTIVAQKYKVCPQDVDIIPIVAGVMGGIVAIGIFLLVLWKILTSLYDGVEYSRFQREVDQVRWAQESNPIYKGATSTYKNPLCDDMSSLDSK</sequence>
<dbReference type="SUPFAM" id="SSF57196">
    <property type="entry name" value="EGF/Laminin"/>
    <property type="match status" value="2"/>
</dbReference>
<feature type="disulfide bond" evidence="17">
    <location>
        <begin position="516"/>
        <end position="521"/>
    </location>
</feature>
<dbReference type="Pfam" id="PF07974">
    <property type="entry name" value="EGF_2"/>
    <property type="match status" value="2"/>
</dbReference>
<keyword evidence="6" id="KW-0479">Metal-binding</keyword>
<dbReference type="InterPro" id="IPR040622">
    <property type="entry name" value="EGF_integrin_1"/>
</dbReference>